<dbReference type="AlphaFoldDB" id="A0A5E4MKF0"/>
<proteinExistence type="predicted"/>
<feature type="non-terminal residue" evidence="3">
    <location>
        <position position="93"/>
    </location>
</feature>
<dbReference type="GO" id="GO:0032874">
    <property type="term" value="P:positive regulation of stress-activated MAPK cascade"/>
    <property type="evidence" value="ECO:0007669"/>
    <property type="project" value="TreeGrafter"/>
</dbReference>
<dbReference type="PANTHER" id="PTHR46428">
    <property type="entry name" value="KELCH DOMAIN-CONTAINING PROTEIN 10"/>
    <property type="match status" value="1"/>
</dbReference>
<keyword evidence="2" id="KW-0677">Repeat</keyword>
<evidence type="ECO:0000313" key="4">
    <source>
        <dbReference type="Proteomes" id="UP000325440"/>
    </source>
</evidence>
<accession>A0A5E4MKF0</accession>
<gene>
    <name evidence="3" type="ORF">CINCED_3A000885</name>
</gene>
<keyword evidence="1" id="KW-0880">Kelch repeat</keyword>
<reference evidence="3 4" key="1">
    <citation type="submission" date="2019-08" db="EMBL/GenBank/DDBJ databases">
        <authorList>
            <person name="Alioto T."/>
            <person name="Alioto T."/>
            <person name="Gomez Garrido J."/>
        </authorList>
    </citation>
    <scope>NUCLEOTIDE SEQUENCE [LARGE SCALE GENOMIC DNA]</scope>
</reference>
<dbReference type="InterPro" id="IPR052125">
    <property type="entry name" value="KLHDC10"/>
</dbReference>
<evidence type="ECO:0000256" key="1">
    <source>
        <dbReference type="ARBA" id="ARBA00022441"/>
    </source>
</evidence>
<sequence>MCTLPRPVFCHSTIVTPSDRMCCYGSYVEYDPVNLNVQCSNNIATVWITIPKLKIISWEAIVHYFKKEMFESSIENLKKIGIPPEFYNRIIEA</sequence>
<dbReference type="Proteomes" id="UP000325440">
    <property type="component" value="Unassembled WGS sequence"/>
</dbReference>
<dbReference type="EMBL" id="CABPRJ010000546">
    <property type="protein sequence ID" value="VVC30882.1"/>
    <property type="molecule type" value="Genomic_DNA"/>
</dbReference>
<protein>
    <submittedName>
        <fullName evidence="3">Uncharacterized protein</fullName>
    </submittedName>
</protein>
<keyword evidence="4" id="KW-1185">Reference proteome</keyword>
<dbReference type="OrthoDB" id="7676067at2759"/>
<organism evidence="3 4">
    <name type="scientific">Cinara cedri</name>
    <dbReference type="NCBI Taxonomy" id="506608"/>
    <lineage>
        <taxon>Eukaryota</taxon>
        <taxon>Metazoa</taxon>
        <taxon>Ecdysozoa</taxon>
        <taxon>Arthropoda</taxon>
        <taxon>Hexapoda</taxon>
        <taxon>Insecta</taxon>
        <taxon>Pterygota</taxon>
        <taxon>Neoptera</taxon>
        <taxon>Paraneoptera</taxon>
        <taxon>Hemiptera</taxon>
        <taxon>Sternorrhyncha</taxon>
        <taxon>Aphidomorpha</taxon>
        <taxon>Aphidoidea</taxon>
        <taxon>Aphididae</taxon>
        <taxon>Lachninae</taxon>
        <taxon>Cinara</taxon>
    </lineage>
</organism>
<evidence type="ECO:0000313" key="3">
    <source>
        <dbReference type="EMBL" id="VVC30882.1"/>
    </source>
</evidence>
<dbReference type="PANTHER" id="PTHR46428:SF1">
    <property type="entry name" value="KELCH DOMAIN-CONTAINING PROTEIN 10"/>
    <property type="match status" value="1"/>
</dbReference>
<name>A0A5E4MKF0_9HEMI</name>
<evidence type="ECO:0000256" key="2">
    <source>
        <dbReference type="ARBA" id="ARBA00022737"/>
    </source>
</evidence>